<sequence>MAGQESADIPEKLMRSRKIVTSPSTIPTGRTILMKKLAT</sequence>
<dbReference type="EMBL" id="CP001338">
    <property type="protein sequence ID" value="ACL16456.1"/>
    <property type="molecule type" value="Genomic_DNA"/>
</dbReference>
<evidence type="ECO:0000313" key="1">
    <source>
        <dbReference type="EMBL" id="ACL16456.1"/>
    </source>
</evidence>
<dbReference type="KEGG" id="mpl:Mpal_1111"/>
<name>B8GH51_METPE</name>
<organism evidence="1 2">
    <name type="scientific">Methanosphaerula palustris (strain ATCC BAA-1556 / DSM 19958 / E1-9c)</name>
    <dbReference type="NCBI Taxonomy" id="521011"/>
    <lineage>
        <taxon>Archaea</taxon>
        <taxon>Methanobacteriati</taxon>
        <taxon>Methanobacteriota</taxon>
        <taxon>Stenosarchaea group</taxon>
        <taxon>Methanomicrobia</taxon>
        <taxon>Methanomicrobiales</taxon>
        <taxon>Methanoregulaceae</taxon>
        <taxon>Methanosphaerula</taxon>
    </lineage>
</organism>
<gene>
    <name evidence="1" type="ordered locus">Mpal_1111</name>
</gene>
<accession>B8GH51</accession>
<keyword evidence="2" id="KW-1185">Reference proteome</keyword>
<reference evidence="1 2" key="1">
    <citation type="journal article" date="2015" name="Genome Announc.">
        <title>Complete Genome Sequence of Methanosphaerula palustris E1-9CT, a Hydrogenotrophic Methanogen Isolated from a Minerotrophic Fen Peatland.</title>
        <authorList>
            <person name="Cadillo-Quiroz H."/>
            <person name="Browne P."/>
            <person name="Kyrpides N."/>
            <person name="Woyke T."/>
            <person name="Goodwin L."/>
            <person name="Detter C."/>
            <person name="Yavitt J.B."/>
            <person name="Zinder S.H."/>
        </authorList>
    </citation>
    <scope>NUCLEOTIDE SEQUENCE [LARGE SCALE GENOMIC DNA]</scope>
    <source>
        <strain evidence="2">ATCC BAA-1556 / DSM 19958 / E1-9c</strain>
    </source>
</reference>
<dbReference type="Proteomes" id="UP000002457">
    <property type="component" value="Chromosome"/>
</dbReference>
<dbReference type="AlphaFoldDB" id="B8GH51"/>
<proteinExistence type="predicted"/>
<dbReference type="HOGENOM" id="CLU_3302766_0_0_2"/>
<protein>
    <submittedName>
        <fullName evidence="1">Uncharacterized protein</fullName>
    </submittedName>
</protein>
<evidence type="ECO:0000313" key="2">
    <source>
        <dbReference type="Proteomes" id="UP000002457"/>
    </source>
</evidence>